<proteinExistence type="inferred from homology"/>
<evidence type="ECO:0000256" key="6">
    <source>
        <dbReference type="ARBA" id="ARBA00022723"/>
    </source>
</evidence>
<dbReference type="NCBIfam" id="TIGR00150">
    <property type="entry name" value="T6A_YjeE"/>
    <property type="match status" value="1"/>
</dbReference>
<keyword evidence="9" id="KW-0460">Magnesium</keyword>
<evidence type="ECO:0000256" key="8">
    <source>
        <dbReference type="ARBA" id="ARBA00022840"/>
    </source>
</evidence>
<keyword evidence="4" id="KW-0963">Cytoplasm</keyword>
<reference evidence="11 12" key="1">
    <citation type="submission" date="2023-04" db="EMBL/GenBank/DDBJ databases">
        <title>Luteimonas sp. M1R5S59.</title>
        <authorList>
            <person name="Sun J.-Q."/>
        </authorList>
    </citation>
    <scope>NUCLEOTIDE SEQUENCE [LARGE SCALE GENOMIC DNA]</scope>
    <source>
        <strain evidence="11 12">M1R5S59</strain>
    </source>
</reference>
<keyword evidence="8" id="KW-0067">ATP-binding</keyword>
<evidence type="ECO:0000256" key="4">
    <source>
        <dbReference type="ARBA" id="ARBA00022490"/>
    </source>
</evidence>
<evidence type="ECO:0000256" key="5">
    <source>
        <dbReference type="ARBA" id="ARBA00022694"/>
    </source>
</evidence>
<keyword evidence="6" id="KW-0479">Metal-binding</keyword>
<dbReference type="PANTHER" id="PTHR33540">
    <property type="entry name" value="TRNA THREONYLCARBAMOYLADENOSINE BIOSYNTHESIS PROTEIN TSAE"/>
    <property type="match status" value="1"/>
</dbReference>
<dbReference type="Gene3D" id="3.40.50.300">
    <property type="entry name" value="P-loop containing nucleotide triphosphate hydrolases"/>
    <property type="match status" value="1"/>
</dbReference>
<keyword evidence="5" id="KW-0819">tRNA processing</keyword>
<evidence type="ECO:0000256" key="7">
    <source>
        <dbReference type="ARBA" id="ARBA00022741"/>
    </source>
</evidence>
<evidence type="ECO:0000256" key="10">
    <source>
        <dbReference type="ARBA" id="ARBA00032441"/>
    </source>
</evidence>
<keyword evidence="12" id="KW-1185">Reference proteome</keyword>
<dbReference type="Pfam" id="PF02367">
    <property type="entry name" value="TsaE"/>
    <property type="match status" value="1"/>
</dbReference>
<dbReference type="InterPro" id="IPR003442">
    <property type="entry name" value="T6A_TsaE"/>
</dbReference>
<dbReference type="SUPFAM" id="SSF52540">
    <property type="entry name" value="P-loop containing nucleoside triphosphate hydrolases"/>
    <property type="match status" value="1"/>
</dbReference>
<comment type="subcellular location">
    <subcellularLocation>
        <location evidence="1">Cytoplasm</location>
    </subcellularLocation>
</comment>
<comment type="similarity">
    <text evidence="2">Belongs to the TsaE family.</text>
</comment>
<dbReference type="PANTHER" id="PTHR33540:SF2">
    <property type="entry name" value="TRNA THREONYLCARBAMOYLADENOSINE BIOSYNTHESIS PROTEIN TSAE"/>
    <property type="match status" value="1"/>
</dbReference>
<name>A0ABT6JTL7_9GAMM</name>
<dbReference type="Proteomes" id="UP001156873">
    <property type="component" value="Unassembled WGS sequence"/>
</dbReference>
<gene>
    <name evidence="11" type="primary">tsaE</name>
    <name evidence="11" type="ORF">QFW81_08855</name>
</gene>
<evidence type="ECO:0000256" key="9">
    <source>
        <dbReference type="ARBA" id="ARBA00022842"/>
    </source>
</evidence>
<sequence length="162" mass="17376">MMELSLPDEPATRRLAAALAQSAPARAVVHLHGDLGAGKSTLARAWLRTLGVTGTVRSPTYTLVERYPLARGGEALHLDLYRIGDAAELEFLGLDEAEAALWLVEWPERGASALPPPDLDVHLGFEGTGRAARLSASTPTGTAWLATLRDMPQLHRIAEPNP</sequence>
<evidence type="ECO:0000256" key="3">
    <source>
        <dbReference type="ARBA" id="ARBA00019010"/>
    </source>
</evidence>
<accession>A0ABT6JTL7</accession>
<organism evidence="11 12">
    <name type="scientific">Luteimonas kalidii</name>
    <dbReference type="NCBI Taxonomy" id="3042025"/>
    <lineage>
        <taxon>Bacteria</taxon>
        <taxon>Pseudomonadati</taxon>
        <taxon>Pseudomonadota</taxon>
        <taxon>Gammaproteobacteria</taxon>
        <taxon>Lysobacterales</taxon>
        <taxon>Lysobacteraceae</taxon>
        <taxon>Luteimonas</taxon>
    </lineage>
</organism>
<dbReference type="EMBL" id="JARXRO010000015">
    <property type="protein sequence ID" value="MDH5834034.1"/>
    <property type="molecule type" value="Genomic_DNA"/>
</dbReference>
<dbReference type="InterPro" id="IPR027417">
    <property type="entry name" value="P-loop_NTPase"/>
</dbReference>
<comment type="caution">
    <text evidence="11">The sequence shown here is derived from an EMBL/GenBank/DDBJ whole genome shotgun (WGS) entry which is preliminary data.</text>
</comment>
<evidence type="ECO:0000313" key="11">
    <source>
        <dbReference type="EMBL" id="MDH5834034.1"/>
    </source>
</evidence>
<keyword evidence="7" id="KW-0547">Nucleotide-binding</keyword>
<dbReference type="RefSeq" id="WP_280578377.1">
    <property type="nucleotide sequence ID" value="NZ_JARXRO010000015.1"/>
</dbReference>
<evidence type="ECO:0000256" key="2">
    <source>
        <dbReference type="ARBA" id="ARBA00007599"/>
    </source>
</evidence>
<protein>
    <recommendedName>
        <fullName evidence="3">tRNA threonylcarbamoyladenosine biosynthesis protein TsaE</fullName>
    </recommendedName>
    <alternativeName>
        <fullName evidence="10">t(6)A37 threonylcarbamoyladenosine biosynthesis protein TsaE</fullName>
    </alternativeName>
</protein>
<evidence type="ECO:0000313" key="12">
    <source>
        <dbReference type="Proteomes" id="UP001156873"/>
    </source>
</evidence>
<evidence type="ECO:0000256" key="1">
    <source>
        <dbReference type="ARBA" id="ARBA00004496"/>
    </source>
</evidence>